<dbReference type="Proteomes" id="UP000006620">
    <property type="component" value="Chromosome"/>
</dbReference>
<evidence type="ECO:0000313" key="1">
    <source>
        <dbReference type="EMBL" id="AEI45735.1"/>
    </source>
</evidence>
<protein>
    <submittedName>
        <fullName evidence="1">Uncharacterized protein</fullName>
    </submittedName>
</protein>
<dbReference type="RefSeq" id="WP_013920876.1">
    <property type="nucleotide sequence ID" value="NC_015690.1"/>
</dbReference>
<dbReference type="EMBL" id="CP002869">
    <property type="protein sequence ID" value="AEI45735.1"/>
    <property type="molecule type" value="Genomic_DNA"/>
</dbReference>
<dbReference type="HOGENOM" id="CLU_2233843_0_0_9"/>
<reference evidence="1 2" key="2">
    <citation type="journal article" date="2013" name="Genome Announc.">
        <title>Genome Sequence of Growth-Improving Paenibacillus mucilaginosus Strain KNP414.</title>
        <authorList>
            <person name="Lu J.J."/>
            <person name="Wang J.F."/>
            <person name="Hu X.F."/>
        </authorList>
    </citation>
    <scope>NUCLEOTIDE SEQUENCE [LARGE SCALE GENOMIC DNA]</scope>
    <source>
        <strain evidence="1 2">KNP414</strain>
    </source>
</reference>
<gene>
    <name evidence="1" type="ordered locus">KNP414_07225</name>
</gene>
<evidence type="ECO:0000313" key="2">
    <source>
        <dbReference type="Proteomes" id="UP000006620"/>
    </source>
</evidence>
<sequence length="105" mass="11797">MFWLVEMGTFWNSRSFPLSFTWPARRFILTVTFERSYGGTQNKIIEPSIGAWLILMQGQPNLPGTSSQSAAFSYTVVIRTAVRSRETRYKSKPGGSYALVCFGAS</sequence>
<reference evidence="2" key="1">
    <citation type="submission" date="2011-06" db="EMBL/GenBank/DDBJ databases">
        <title>Complete genome sequence of Paenibacillus mucilaginosus KNP414.</title>
        <authorList>
            <person name="Wang J."/>
            <person name="Hu S."/>
            <person name="Hu X."/>
            <person name="Zhang B."/>
            <person name="Dong D."/>
            <person name="Zhang S."/>
            <person name="Zhao K."/>
            <person name="Wu D."/>
        </authorList>
    </citation>
    <scope>NUCLEOTIDE SEQUENCE [LARGE SCALE GENOMIC DNA]</scope>
    <source>
        <strain evidence="2">KNP414</strain>
    </source>
</reference>
<proteinExistence type="predicted"/>
<dbReference type="AlphaFoldDB" id="F8FN65"/>
<accession>F8FN65</accession>
<dbReference type="KEGG" id="pms:KNP414_07225"/>
<organism evidence="1 2">
    <name type="scientific">Paenibacillus mucilaginosus (strain KNP414)</name>
    <dbReference type="NCBI Taxonomy" id="1036673"/>
    <lineage>
        <taxon>Bacteria</taxon>
        <taxon>Bacillati</taxon>
        <taxon>Bacillota</taxon>
        <taxon>Bacilli</taxon>
        <taxon>Bacillales</taxon>
        <taxon>Paenibacillaceae</taxon>
        <taxon>Paenibacillus</taxon>
    </lineage>
</organism>
<name>F8FN65_PAEMK</name>